<accession>A0A2K3L2I1</accession>
<dbReference type="Pfam" id="PF14223">
    <property type="entry name" value="Retrotran_gag_2"/>
    <property type="match status" value="1"/>
</dbReference>
<evidence type="ECO:0000313" key="2">
    <source>
        <dbReference type="EMBL" id="PNX72744.1"/>
    </source>
</evidence>
<gene>
    <name evidence="2" type="ORF">L195_g028639</name>
</gene>
<reference evidence="2 3" key="2">
    <citation type="journal article" date="2017" name="Front. Plant Sci.">
        <title>Gene Classification and Mining of Molecular Markers Useful in Red Clover (Trifolium pratense) Breeding.</title>
        <authorList>
            <person name="Istvanek J."/>
            <person name="Dluhosova J."/>
            <person name="Dluhos P."/>
            <person name="Patkova L."/>
            <person name="Nedelnik J."/>
            <person name="Repkova J."/>
        </authorList>
    </citation>
    <scope>NUCLEOTIDE SEQUENCE [LARGE SCALE GENOMIC DNA]</scope>
    <source>
        <strain evidence="3">cv. Tatra</strain>
        <tissue evidence="2">Young leaves</tissue>
    </source>
</reference>
<feature type="compositionally biased region" description="Basic residues" evidence="1">
    <location>
        <begin position="215"/>
        <end position="224"/>
    </location>
</feature>
<dbReference type="EMBL" id="ASHM01025052">
    <property type="protein sequence ID" value="PNX72744.1"/>
    <property type="molecule type" value="Genomic_DNA"/>
</dbReference>
<organism evidence="2 3">
    <name type="scientific">Trifolium pratense</name>
    <name type="common">Red clover</name>
    <dbReference type="NCBI Taxonomy" id="57577"/>
    <lineage>
        <taxon>Eukaryota</taxon>
        <taxon>Viridiplantae</taxon>
        <taxon>Streptophyta</taxon>
        <taxon>Embryophyta</taxon>
        <taxon>Tracheophyta</taxon>
        <taxon>Spermatophyta</taxon>
        <taxon>Magnoliopsida</taxon>
        <taxon>eudicotyledons</taxon>
        <taxon>Gunneridae</taxon>
        <taxon>Pentapetalae</taxon>
        <taxon>rosids</taxon>
        <taxon>fabids</taxon>
        <taxon>Fabales</taxon>
        <taxon>Fabaceae</taxon>
        <taxon>Papilionoideae</taxon>
        <taxon>50 kb inversion clade</taxon>
        <taxon>NPAAA clade</taxon>
        <taxon>Hologalegina</taxon>
        <taxon>IRL clade</taxon>
        <taxon>Trifolieae</taxon>
        <taxon>Trifolium</taxon>
    </lineage>
</organism>
<dbReference type="PANTHER" id="PTHR35317">
    <property type="entry name" value="OS04G0629600 PROTEIN"/>
    <property type="match status" value="1"/>
</dbReference>
<evidence type="ECO:0000256" key="1">
    <source>
        <dbReference type="SAM" id="MobiDB-lite"/>
    </source>
</evidence>
<feature type="compositionally biased region" description="Low complexity" evidence="1">
    <location>
        <begin position="182"/>
        <end position="196"/>
    </location>
</feature>
<feature type="region of interest" description="Disordered" evidence="1">
    <location>
        <begin position="181"/>
        <end position="224"/>
    </location>
</feature>
<name>A0A2K3L2I1_TRIPR</name>
<dbReference type="Proteomes" id="UP000236291">
    <property type="component" value="Unassembled WGS sequence"/>
</dbReference>
<reference evidence="2 3" key="1">
    <citation type="journal article" date="2014" name="Am. J. Bot.">
        <title>Genome assembly and annotation for red clover (Trifolium pratense; Fabaceae).</title>
        <authorList>
            <person name="Istvanek J."/>
            <person name="Jaros M."/>
            <person name="Krenek A."/>
            <person name="Repkova J."/>
        </authorList>
    </citation>
    <scope>NUCLEOTIDE SEQUENCE [LARGE SCALE GENOMIC DNA]</scope>
    <source>
        <strain evidence="3">cv. Tatra</strain>
        <tissue evidence="2">Young leaves</tissue>
    </source>
</reference>
<proteinExistence type="predicted"/>
<evidence type="ECO:0000313" key="3">
    <source>
        <dbReference type="Proteomes" id="UP000236291"/>
    </source>
</evidence>
<sequence length="224" mass="25576">MAESSSFMQPSIPKFDGFYDHWAELMENLIRSKEYWSLIEDGVVVAPANATPPQIQAANESKLKGLKVKNYLFQSIDRSILETILERNTSKQIWDSMRTKYQGSTKVKRDQLQSLRRDFETLCMKDDESVNDFFTRTLAIAKTVTARGERMAESTICLLVHEGKMKIHKIREEEQALKISNHGRGNNNAQRGRGQHPQPPPELHTTTTLPPSKSPSRRRSFSLG</sequence>
<dbReference type="PANTHER" id="PTHR35317:SF27">
    <property type="entry name" value="RETROVIRUS-RELATED POL POLYPROTEIN FROM TRANSPOSON TNT 1-94"/>
    <property type="match status" value="1"/>
</dbReference>
<dbReference type="AlphaFoldDB" id="A0A2K3L2I1"/>
<comment type="caution">
    <text evidence="2">The sequence shown here is derived from an EMBL/GenBank/DDBJ whole genome shotgun (WGS) entry which is preliminary data.</text>
</comment>
<protein>
    <submittedName>
        <fullName evidence="2">Retrovirus-related Pol polyprotein from transposon TNT 1-94</fullName>
    </submittedName>
</protein>